<dbReference type="SMART" id="SM00530">
    <property type="entry name" value="HTH_XRE"/>
    <property type="match status" value="1"/>
</dbReference>
<evidence type="ECO:0000313" key="3">
    <source>
        <dbReference type="EMBL" id="RLL12157.1"/>
    </source>
</evidence>
<keyword evidence="4" id="KW-1185">Reference proteome</keyword>
<sequence length="72" mass="8112">MYGLSTQFKKIRVEKNLTQKQVADGIGVAEQAYQRYEYGKTVPSALVLIALADYFDVSLDYLVGRSDDPARH</sequence>
<dbReference type="Gene3D" id="1.10.260.40">
    <property type="entry name" value="lambda repressor-like DNA-binding domains"/>
    <property type="match status" value="1"/>
</dbReference>
<dbReference type="EMBL" id="RCHT01000007">
    <property type="protein sequence ID" value="RLL12157.1"/>
    <property type="molecule type" value="Genomic_DNA"/>
</dbReference>
<dbReference type="AlphaFoldDB" id="A0A498CMK9"/>
<gene>
    <name evidence="3" type="ORF">D4A47_06425</name>
</gene>
<dbReference type="CDD" id="cd00093">
    <property type="entry name" value="HTH_XRE"/>
    <property type="match status" value="1"/>
</dbReference>
<dbReference type="GO" id="GO:0003677">
    <property type="term" value="F:DNA binding"/>
    <property type="evidence" value="ECO:0007669"/>
    <property type="project" value="UniProtKB-KW"/>
</dbReference>
<dbReference type="InterPro" id="IPR010982">
    <property type="entry name" value="Lambda_DNA-bd_dom_sf"/>
</dbReference>
<evidence type="ECO:0000259" key="2">
    <source>
        <dbReference type="PROSITE" id="PS50943"/>
    </source>
</evidence>
<evidence type="ECO:0000256" key="1">
    <source>
        <dbReference type="ARBA" id="ARBA00023125"/>
    </source>
</evidence>
<reference evidence="3 4" key="1">
    <citation type="submission" date="2018-10" db="EMBL/GenBank/DDBJ databases">
        <title>Anaerotruncus faecis sp. nov., isolated from human feces.</title>
        <authorList>
            <person name="Wang Y.-J."/>
        </authorList>
    </citation>
    <scope>NUCLEOTIDE SEQUENCE [LARGE SCALE GENOMIC DNA]</scope>
    <source>
        <strain evidence="3 4">22A2-44</strain>
    </source>
</reference>
<dbReference type="PANTHER" id="PTHR46558:SF11">
    <property type="entry name" value="HTH-TYPE TRANSCRIPTIONAL REGULATOR XRE"/>
    <property type="match status" value="1"/>
</dbReference>
<dbReference type="Proteomes" id="UP000276301">
    <property type="component" value="Unassembled WGS sequence"/>
</dbReference>
<name>A0A498CMK9_9FIRM</name>
<dbReference type="SUPFAM" id="SSF47413">
    <property type="entry name" value="lambda repressor-like DNA-binding domains"/>
    <property type="match status" value="1"/>
</dbReference>
<protein>
    <submittedName>
        <fullName evidence="3">XRE family transcriptional regulator</fullName>
    </submittedName>
</protein>
<dbReference type="InterPro" id="IPR001387">
    <property type="entry name" value="Cro/C1-type_HTH"/>
</dbReference>
<dbReference type="PANTHER" id="PTHR46558">
    <property type="entry name" value="TRACRIPTIONAL REGULATORY PROTEIN-RELATED-RELATED"/>
    <property type="match status" value="1"/>
</dbReference>
<accession>A0A498CMK9</accession>
<proteinExistence type="predicted"/>
<evidence type="ECO:0000313" key="4">
    <source>
        <dbReference type="Proteomes" id="UP000276301"/>
    </source>
</evidence>
<feature type="domain" description="HTH cro/C1-type" evidence="2">
    <location>
        <begin position="8"/>
        <end position="62"/>
    </location>
</feature>
<comment type="caution">
    <text evidence="3">The sequence shown here is derived from an EMBL/GenBank/DDBJ whole genome shotgun (WGS) entry which is preliminary data.</text>
</comment>
<dbReference type="Pfam" id="PF01381">
    <property type="entry name" value="HTH_3"/>
    <property type="match status" value="1"/>
</dbReference>
<keyword evidence="1" id="KW-0238">DNA-binding</keyword>
<organism evidence="3 4">
    <name type="scientific">Anaerotruncus massiliensis</name>
    <name type="common">ex Liu et al. 2021</name>
    <dbReference type="NCBI Taxonomy" id="2321404"/>
    <lineage>
        <taxon>Bacteria</taxon>
        <taxon>Bacillati</taxon>
        <taxon>Bacillota</taxon>
        <taxon>Clostridia</taxon>
        <taxon>Eubacteriales</taxon>
        <taxon>Oscillospiraceae</taxon>
        <taxon>Anaerotruncus</taxon>
    </lineage>
</organism>
<dbReference type="PROSITE" id="PS50943">
    <property type="entry name" value="HTH_CROC1"/>
    <property type="match status" value="1"/>
</dbReference>